<dbReference type="Pfam" id="PF02073">
    <property type="entry name" value="Peptidase_M29"/>
    <property type="match status" value="1"/>
</dbReference>
<protein>
    <submittedName>
        <fullName evidence="2">Thermophilic metalloprotease (M29)</fullName>
    </submittedName>
</protein>
<reference evidence="2 3" key="1">
    <citation type="submission" date="2018-01" db="EMBL/GenBank/DDBJ databases">
        <authorList>
            <person name="Gaut B.S."/>
            <person name="Morton B.R."/>
            <person name="Clegg M.T."/>
            <person name="Duvall M.R."/>
        </authorList>
    </citation>
    <scope>NUCLEOTIDE SEQUENCE [LARGE SCALE GENOMIC DNA]</scope>
    <source>
        <strain evidence="2">GP69</strain>
    </source>
</reference>
<dbReference type="OrthoDB" id="9803993at2"/>
<accession>A0A2K4ZJA1</accession>
<sequence length="332" mass="37383">MDRKIVSKIVKASGVSSGEMILIHFWGEDADKEIANNFMTAVADTGATPVLLQQSRSVNRDIFLTAKESCYNEQYFDLFTKFDAVLDVFAYQPVILGFEIDPDKFELYRRYMAQLFSKLMNCKRFTQIRIPTMANAEESGLDPQDYILRMEKAYDVDYAAVYEACRQAKDRFEGVDKVLLHTGKDCELSFELADRVWHIDAGDGDLPCGEIYIAPVENKTWGTVYFEAFYLDGTKYEQVLLHIANGQIRGSSHPEITAFFEKQPLENKVVCELGFGMNPNVTELCGYTVLDEKMCGTFHIAVGANNMFGGTNAALEHIDFVGHGTILVPGEQ</sequence>
<dbReference type="GO" id="GO:0006508">
    <property type="term" value="P:proteolysis"/>
    <property type="evidence" value="ECO:0007669"/>
    <property type="project" value="UniProtKB-KW"/>
</dbReference>
<keyword evidence="2" id="KW-0378">Hydrolase</keyword>
<dbReference type="AlphaFoldDB" id="A0A2K4ZJA1"/>
<dbReference type="Proteomes" id="UP000236311">
    <property type="component" value="Unassembled WGS sequence"/>
</dbReference>
<name>A0A2K4ZJA1_9FIRM</name>
<keyword evidence="2" id="KW-0645">Protease</keyword>
<organism evidence="2 3">
    <name type="scientific">Acetatifactor muris</name>
    <dbReference type="NCBI Taxonomy" id="879566"/>
    <lineage>
        <taxon>Bacteria</taxon>
        <taxon>Bacillati</taxon>
        <taxon>Bacillota</taxon>
        <taxon>Clostridia</taxon>
        <taxon>Lachnospirales</taxon>
        <taxon>Lachnospiraceae</taxon>
        <taxon>Acetatifactor</taxon>
    </lineage>
</organism>
<dbReference type="EMBL" id="OFSM01000017">
    <property type="protein sequence ID" value="SOY30557.1"/>
    <property type="molecule type" value="Genomic_DNA"/>
</dbReference>
<gene>
    <name evidence="2" type="ORF">AMURIS_03288</name>
</gene>
<dbReference type="InterPro" id="IPR052170">
    <property type="entry name" value="M29_Exopeptidase"/>
</dbReference>
<dbReference type="SUPFAM" id="SSF144052">
    <property type="entry name" value="Thermophilic metalloprotease-like"/>
    <property type="match status" value="1"/>
</dbReference>
<dbReference type="PANTHER" id="PTHR34448">
    <property type="entry name" value="AMINOPEPTIDASE"/>
    <property type="match status" value="1"/>
</dbReference>
<dbReference type="GO" id="GO:0046872">
    <property type="term" value="F:metal ion binding"/>
    <property type="evidence" value="ECO:0007669"/>
    <property type="project" value="UniProtKB-KW"/>
</dbReference>
<evidence type="ECO:0000313" key="3">
    <source>
        <dbReference type="Proteomes" id="UP000236311"/>
    </source>
</evidence>
<keyword evidence="1" id="KW-0479">Metal-binding</keyword>
<dbReference type="RefSeq" id="WP_103240587.1">
    <property type="nucleotide sequence ID" value="NZ_JANJZD010000017.1"/>
</dbReference>
<keyword evidence="2" id="KW-0482">Metalloprotease</keyword>
<evidence type="ECO:0000256" key="1">
    <source>
        <dbReference type="ARBA" id="ARBA00022723"/>
    </source>
</evidence>
<evidence type="ECO:0000313" key="2">
    <source>
        <dbReference type="EMBL" id="SOY30557.1"/>
    </source>
</evidence>
<dbReference type="GO" id="GO:0004177">
    <property type="term" value="F:aminopeptidase activity"/>
    <property type="evidence" value="ECO:0007669"/>
    <property type="project" value="InterPro"/>
</dbReference>
<dbReference type="GO" id="GO:0008237">
    <property type="term" value="F:metallopeptidase activity"/>
    <property type="evidence" value="ECO:0007669"/>
    <property type="project" value="UniProtKB-KW"/>
</dbReference>
<dbReference type="PANTHER" id="PTHR34448:SF1">
    <property type="entry name" value="BLL6088 PROTEIN"/>
    <property type="match status" value="1"/>
</dbReference>
<proteinExistence type="predicted"/>
<dbReference type="InterPro" id="IPR000787">
    <property type="entry name" value="Peptidase_M29"/>
</dbReference>
<keyword evidence="3" id="KW-1185">Reference proteome</keyword>